<dbReference type="Pfam" id="PF00905">
    <property type="entry name" value="Transpeptidase"/>
    <property type="match status" value="1"/>
</dbReference>
<organism evidence="6">
    <name type="scientific">Candidatus Caldatribacterium californiense</name>
    <dbReference type="NCBI Taxonomy" id="1454726"/>
    <lineage>
        <taxon>Bacteria</taxon>
        <taxon>Pseudomonadati</taxon>
        <taxon>Atribacterota</taxon>
        <taxon>Atribacteria</taxon>
        <taxon>Atribacterales</taxon>
        <taxon>Candidatus Caldatribacteriaceae</taxon>
        <taxon>Candidatus Caldatribacterium</taxon>
    </lineage>
</organism>
<dbReference type="InterPro" id="IPR005311">
    <property type="entry name" value="PBP_dimer"/>
</dbReference>
<keyword evidence="3" id="KW-0472">Membrane</keyword>
<gene>
    <name evidence="6" type="ORF">ENV30_04005</name>
</gene>
<dbReference type="PANTHER" id="PTHR30627">
    <property type="entry name" value="PEPTIDOGLYCAN D,D-TRANSPEPTIDASE"/>
    <property type="match status" value="1"/>
</dbReference>
<feature type="domain" description="Penicillin-binding protein transpeptidase" evidence="4">
    <location>
        <begin position="239"/>
        <end position="544"/>
    </location>
</feature>
<dbReference type="SUPFAM" id="SSF56519">
    <property type="entry name" value="Penicillin binding protein dimerisation domain"/>
    <property type="match status" value="1"/>
</dbReference>
<dbReference type="GO" id="GO:0071555">
    <property type="term" value="P:cell wall organization"/>
    <property type="evidence" value="ECO:0007669"/>
    <property type="project" value="TreeGrafter"/>
</dbReference>
<keyword evidence="2" id="KW-0378">Hydrolase</keyword>
<keyword evidence="2" id="KW-0121">Carboxypeptidase</keyword>
<evidence type="ECO:0000259" key="5">
    <source>
        <dbReference type="Pfam" id="PF03717"/>
    </source>
</evidence>
<dbReference type="InterPro" id="IPR036138">
    <property type="entry name" value="PBP_dimer_sf"/>
</dbReference>
<dbReference type="AlphaFoldDB" id="A0A7V3YG77"/>
<proteinExistence type="predicted"/>
<dbReference type="GO" id="GO:0008658">
    <property type="term" value="F:penicillin binding"/>
    <property type="evidence" value="ECO:0007669"/>
    <property type="project" value="InterPro"/>
</dbReference>
<dbReference type="GO" id="GO:0005886">
    <property type="term" value="C:plasma membrane"/>
    <property type="evidence" value="ECO:0007669"/>
    <property type="project" value="TreeGrafter"/>
</dbReference>
<reference evidence="6" key="1">
    <citation type="journal article" date="2020" name="mSystems">
        <title>Genome- and Community-Level Interaction Insights into Carbon Utilization and Element Cycling Functions of Hydrothermarchaeota in Hydrothermal Sediment.</title>
        <authorList>
            <person name="Zhou Z."/>
            <person name="Liu Y."/>
            <person name="Xu W."/>
            <person name="Pan J."/>
            <person name="Luo Z.H."/>
            <person name="Li M."/>
        </authorList>
    </citation>
    <scope>NUCLEOTIDE SEQUENCE [LARGE SCALE GENOMIC DNA]</scope>
    <source>
        <strain evidence="6">SpSt-747</strain>
    </source>
</reference>
<dbReference type="Gene3D" id="3.90.1310.10">
    <property type="entry name" value="Penicillin-binding protein 2a (Domain 2)"/>
    <property type="match status" value="1"/>
</dbReference>
<accession>A0A7V3YG77</accession>
<evidence type="ECO:0000256" key="2">
    <source>
        <dbReference type="ARBA" id="ARBA00022645"/>
    </source>
</evidence>
<name>A0A7V3YG77_9BACT</name>
<comment type="subcellular location">
    <subcellularLocation>
        <location evidence="1">Membrane</location>
    </subcellularLocation>
</comment>
<dbReference type="InterPro" id="IPR012338">
    <property type="entry name" value="Beta-lactam/transpept-like"/>
</dbReference>
<dbReference type="Gene3D" id="3.40.710.10">
    <property type="entry name" value="DD-peptidase/beta-lactamase superfamily"/>
    <property type="match status" value="1"/>
</dbReference>
<keyword evidence="2" id="KW-0645">Protease</keyword>
<dbReference type="Pfam" id="PF03717">
    <property type="entry name" value="PBP_dimer"/>
    <property type="match status" value="1"/>
</dbReference>
<evidence type="ECO:0000256" key="3">
    <source>
        <dbReference type="ARBA" id="ARBA00023136"/>
    </source>
</evidence>
<evidence type="ECO:0000256" key="1">
    <source>
        <dbReference type="ARBA" id="ARBA00004370"/>
    </source>
</evidence>
<dbReference type="InterPro" id="IPR050515">
    <property type="entry name" value="Beta-lactam/transpept"/>
</dbReference>
<dbReference type="Gene3D" id="3.30.450.330">
    <property type="match status" value="1"/>
</dbReference>
<dbReference type="PANTHER" id="PTHR30627:SF1">
    <property type="entry name" value="PEPTIDOGLYCAN D,D-TRANSPEPTIDASE FTSI"/>
    <property type="match status" value="1"/>
</dbReference>
<protein>
    <submittedName>
        <fullName evidence="6">Penicillin-binding protein 2</fullName>
    </submittedName>
</protein>
<dbReference type="InterPro" id="IPR001460">
    <property type="entry name" value="PCN-bd_Tpept"/>
</dbReference>
<dbReference type="SUPFAM" id="SSF56601">
    <property type="entry name" value="beta-lactamase/transpeptidase-like"/>
    <property type="match status" value="1"/>
</dbReference>
<sequence>MLSQSFIRRAAFLSSLLFFLLGGVVFRLFHLQILNHHLYREEVLRRFTLDELLALRGEIFDRNGEVLAKDVEMLTVYACPRVVPDPSQAAARLASLLGEDEEKLRERLSAHTSFVVLRAGVPSSVGNTLREARVDGVYWVRETRRFYPKAPLLSAVLGFVGRDRKGLEGLEYVFDDLLRGKDGYVTFERDALGQEIPTTVTLHPPEKGKNLHLTIDATIQFFAEEALDRAMERTKAKRGVIIVNDPKTGDILALASRPGFDNRRFQEFPPEAWRNYAINMVIEPGSTVKPLVLAAALEEKVVTPGDTFYCSGATYVHNHRIRCIKAHGQEKLEDVLINSCNVGIISVAQRLGKEKLYRYLRGFGLGERTGVPLPGEEGGLLRQPEQWSLLSIGAIPIGQEMMVTPLQLLVALSSLASGGVLMRPRLVQRVTDALGNTLEVFPPSPVRRVVSEKTARLVLSMMEKVVTEGTGKKAQVVGYRIAGKTGTGQKAGQGGRYIPGAYYSSFAGFFPLPDPRFGVLVVLDEPQGEYYGGDIAAPVFQEVAERILRYRGVIPERAEVEAF</sequence>
<comment type="caution">
    <text evidence="6">The sequence shown here is derived from an EMBL/GenBank/DDBJ whole genome shotgun (WGS) entry which is preliminary data.</text>
</comment>
<dbReference type="EMBL" id="DTFV01000057">
    <property type="protein sequence ID" value="HGI30457.1"/>
    <property type="molecule type" value="Genomic_DNA"/>
</dbReference>
<dbReference type="GO" id="GO:0004180">
    <property type="term" value="F:carboxypeptidase activity"/>
    <property type="evidence" value="ECO:0007669"/>
    <property type="project" value="UniProtKB-KW"/>
</dbReference>
<evidence type="ECO:0000313" key="6">
    <source>
        <dbReference type="EMBL" id="HGI30457.1"/>
    </source>
</evidence>
<evidence type="ECO:0000259" key="4">
    <source>
        <dbReference type="Pfam" id="PF00905"/>
    </source>
</evidence>
<feature type="domain" description="Penicillin-binding protein dimerisation" evidence="5">
    <location>
        <begin position="54"/>
        <end position="198"/>
    </location>
</feature>